<comment type="similarity">
    <text evidence="2">Belongs to the ERG28 family.</text>
</comment>
<dbReference type="Pfam" id="PF03694">
    <property type="entry name" value="Erg28"/>
    <property type="match status" value="1"/>
</dbReference>
<dbReference type="AlphaFoldDB" id="A0A9W4GBQ3"/>
<evidence type="ECO:0000256" key="13">
    <source>
        <dbReference type="SAM" id="Phobius"/>
    </source>
</evidence>
<evidence type="ECO:0000256" key="2">
    <source>
        <dbReference type="ARBA" id="ARBA00005377"/>
    </source>
</evidence>
<keyword evidence="8" id="KW-0756">Sterol biosynthesis</keyword>
<keyword evidence="3" id="KW-0444">Lipid biosynthesis</keyword>
<protein>
    <submittedName>
        <fullName evidence="14">BgTH12-03872</fullName>
    </submittedName>
</protein>
<evidence type="ECO:0000256" key="11">
    <source>
        <dbReference type="ARBA" id="ARBA00023166"/>
    </source>
</evidence>
<evidence type="ECO:0000256" key="3">
    <source>
        <dbReference type="ARBA" id="ARBA00022516"/>
    </source>
</evidence>
<evidence type="ECO:0000256" key="6">
    <source>
        <dbReference type="ARBA" id="ARBA00022955"/>
    </source>
</evidence>
<comment type="caution">
    <text evidence="14">The sequence shown here is derived from an EMBL/GenBank/DDBJ whole genome shotgun (WGS) entry which is preliminary data.</text>
</comment>
<keyword evidence="5" id="KW-0256">Endoplasmic reticulum</keyword>
<gene>
    <name evidence="14" type="ORF">BGTH12_LOCUS1122</name>
</gene>
<keyword evidence="6" id="KW-0752">Steroid biosynthesis</keyword>
<evidence type="ECO:0000313" key="15">
    <source>
        <dbReference type="Proteomes" id="UP000683417"/>
    </source>
</evidence>
<evidence type="ECO:0000313" key="14">
    <source>
        <dbReference type="EMBL" id="CAD6499764.1"/>
    </source>
</evidence>
<dbReference type="PANTHER" id="PTHR15451">
    <property type="entry name" value="ERGOSTEROL BIOSYNTHETIC PROTEIN 28-RELATED"/>
    <property type="match status" value="1"/>
</dbReference>
<evidence type="ECO:0000256" key="8">
    <source>
        <dbReference type="ARBA" id="ARBA00023011"/>
    </source>
</evidence>
<dbReference type="GO" id="GO:0005789">
    <property type="term" value="C:endoplasmic reticulum membrane"/>
    <property type="evidence" value="ECO:0007669"/>
    <property type="project" value="UniProtKB-SubCell"/>
</dbReference>
<evidence type="ECO:0000256" key="9">
    <source>
        <dbReference type="ARBA" id="ARBA00023098"/>
    </source>
</evidence>
<proteinExistence type="inferred from homology"/>
<dbReference type="PANTHER" id="PTHR15451:SF19">
    <property type="entry name" value="ERGOSTEROL BIOSYNTHETIC PROTEIN 28 HOMOLOG"/>
    <property type="match status" value="1"/>
</dbReference>
<feature type="transmembrane region" description="Helical" evidence="13">
    <location>
        <begin position="96"/>
        <end position="114"/>
    </location>
</feature>
<feature type="transmembrane region" description="Helical" evidence="13">
    <location>
        <begin position="120"/>
        <end position="140"/>
    </location>
</feature>
<keyword evidence="9" id="KW-0443">Lipid metabolism</keyword>
<dbReference type="GO" id="GO:0030674">
    <property type="term" value="F:protein-macromolecule adaptor activity"/>
    <property type="evidence" value="ECO:0007669"/>
    <property type="project" value="TreeGrafter"/>
</dbReference>
<reference evidence="14" key="1">
    <citation type="submission" date="2020-10" db="EMBL/GenBank/DDBJ databases">
        <authorList>
            <person name="Muller C M."/>
        </authorList>
    </citation>
    <scope>NUCLEOTIDE SEQUENCE</scope>
    <source>
        <strain evidence="14">THUN-12</strain>
    </source>
</reference>
<name>A0A9W4GBQ3_BLUGR</name>
<evidence type="ECO:0000256" key="10">
    <source>
        <dbReference type="ARBA" id="ARBA00023136"/>
    </source>
</evidence>
<dbReference type="InterPro" id="IPR005352">
    <property type="entry name" value="Erg28"/>
</dbReference>
<accession>A0A9W4GBQ3</accession>
<keyword evidence="10 13" id="KW-0472">Membrane</keyword>
<organism evidence="14 15">
    <name type="scientific">Blumeria graminis f. sp. triticale</name>
    <dbReference type="NCBI Taxonomy" id="1689686"/>
    <lineage>
        <taxon>Eukaryota</taxon>
        <taxon>Fungi</taxon>
        <taxon>Dikarya</taxon>
        <taxon>Ascomycota</taxon>
        <taxon>Pezizomycotina</taxon>
        <taxon>Leotiomycetes</taxon>
        <taxon>Erysiphales</taxon>
        <taxon>Erysiphaceae</taxon>
        <taxon>Blumeria</taxon>
    </lineage>
</organism>
<feature type="transmembrane region" description="Helical" evidence="13">
    <location>
        <begin position="16"/>
        <end position="38"/>
    </location>
</feature>
<dbReference type="GO" id="GO:0016126">
    <property type="term" value="P:sterol biosynthetic process"/>
    <property type="evidence" value="ECO:0007669"/>
    <property type="project" value="UniProtKB-KW"/>
</dbReference>
<keyword evidence="4 13" id="KW-0812">Transmembrane</keyword>
<dbReference type="EMBL" id="CAJHIT010000002">
    <property type="protein sequence ID" value="CAD6499764.1"/>
    <property type="molecule type" value="Genomic_DNA"/>
</dbReference>
<evidence type="ECO:0000256" key="5">
    <source>
        <dbReference type="ARBA" id="ARBA00022824"/>
    </source>
</evidence>
<evidence type="ECO:0000256" key="1">
    <source>
        <dbReference type="ARBA" id="ARBA00004477"/>
    </source>
</evidence>
<keyword evidence="11" id="KW-1207">Sterol metabolism</keyword>
<evidence type="ECO:0000256" key="7">
    <source>
        <dbReference type="ARBA" id="ARBA00022989"/>
    </source>
</evidence>
<keyword evidence="7 13" id="KW-1133">Transmembrane helix</keyword>
<dbReference type="Proteomes" id="UP000683417">
    <property type="component" value="Unassembled WGS sequence"/>
</dbReference>
<sequence>MSGLSRFLPPLDDGLLPLWLLFISLVSIFNSIQAYCTLTYTARVYCGRSNFSAIPAASISPVTHLSARTFGTWTLIQSLVRFYAAYHITERAFYQLAFWTFAVAFGHFVSEWLIFRTTRWGTGLAGPVLVSTGTLVWMLLQWDYYIN</sequence>
<evidence type="ECO:0000256" key="12">
    <source>
        <dbReference type="ARBA" id="ARBA00023221"/>
    </source>
</evidence>
<keyword evidence="12" id="KW-0753">Steroid metabolism</keyword>
<evidence type="ECO:0000256" key="4">
    <source>
        <dbReference type="ARBA" id="ARBA00022692"/>
    </source>
</evidence>
<comment type="subcellular location">
    <subcellularLocation>
        <location evidence="1">Endoplasmic reticulum membrane</location>
        <topology evidence="1">Multi-pass membrane protein</topology>
    </subcellularLocation>
</comment>